<evidence type="ECO:0000259" key="2">
    <source>
        <dbReference type="Pfam" id="PF06863"/>
    </source>
</evidence>
<dbReference type="EMBL" id="CP029479">
    <property type="protein sequence ID" value="AWM77119.1"/>
    <property type="molecule type" value="Genomic_DNA"/>
</dbReference>
<evidence type="ECO:0000259" key="1">
    <source>
        <dbReference type="Pfam" id="PF06742"/>
    </source>
</evidence>
<keyword evidence="4" id="KW-1185">Reference proteome</keyword>
<feature type="domain" description="DUF1254" evidence="2">
    <location>
        <begin position="38"/>
        <end position="164"/>
    </location>
</feature>
<dbReference type="OrthoDB" id="9777345at2"/>
<accession>A0A2Z3HWD5</accession>
<dbReference type="Proteomes" id="UP000247763">
    <property type="component" value="Chromosome"/>
</dbReference>
<dbReference type="InterPro" id="IPR010621">
    <property type="entry name" value="DUF1214"/>
</dbReference>
<sequence length="416" mass="44902">MSDLEALREAARTAYVFTLPLIEIATTRSRGLAVGSPMNTFGHMRRLADHTSRAVTTPNNDTFYSTAQVDLSDGPVSLTLPPSGDRYLSVQFMDAYSNTFAILGTRTTGGEGGTYTLVGPYDAASPGPRVLRAPTRHVWVLARILVAGPDDAADAKGVQTGLSMQGPATADPGAFAHRGADWRDYLASAAELVRLNPPPATDGQVLARMAPLRLEAFDPDRFSPDEAAAIAEGLEAGRRFGRSAGGLTGPSFIDGWSYPDGRLGNFGQNYALRAAVAVGGLAALPPEEAMYMRAEGDLPRALFDGARNWRLHFAADRQIPVDSFWSLSLYEATEDGQFFFTRNDLNRFAIGDRTPGLAYNPDGSLDIWIGAVSPGAERESNWLPAPEGPFALFMRAYLPRPELLDGRWRLPPVEPA</sequence>
<name>A0A2Z3HWD5_9CAUL</name>
<dbReference type="InterPro" id="IPR037049">
    <property type="entry name" value="DUF1214_C_sf"/>
</dbReference>
<dbReference type="Gene3D" id="2.60.120.600">
    <property type="entry name" value="Domain of unknown function DUF1214, C-terminal domain"/>
    <property type="match status" value="1"/>
</dbReference>
<protein>
    <submittedName>
        <fullName evidence="3">Phosphatidylserine decarboxylase</fullName>
    </submittedName>
</protein>
<evidence type="ECO:0000313" key="4">
    <source>
        <dbReference type="Proteomes" id="UP000247763"/>
    </source>
</evidence>
<dbReference type="Pfam" id="PF06742">
    <property type="entry name" value="DUF1214"/>
    <property type="match status" value="1"/>
</dbReference>
<dbReference type="AlphaFoldDB" id="A0A2Z3HWD5"/>
<dbReference type="KEGG" id="phb:HYN04_04700"/>
<dbReference type="Gene3D" id="2.60.40.1610">
    <property type="entry name" value="Domain of unknown function DUF1254"/>
    <property type="match status" value="1"/>
</dbReference>
<organism evidence="3 4">
    <name type="scientific">Phenylobacterium parvum</name>
    <dbReference type="NCBI Taxonomy" id="2201350"/>
    <lineage>
        <taxon>Bacteria</taxon>
        <taxon>Pseudomonadati</taxon>
        <taxon>Pseudomonadota</taxon>
        <taxon>Alphaproteobacteria</taxon>
        <taxon>Caulobacterales</taxon>
        <taxon>Caulobacteraceae</taxon>
        <taxon>Phenylobacterium</taxon>
    </lineage>
</organism>
<reference evidence="4" key="1">
    <citation type="submission" date="2018-05" db="EMBL/GenBank/DDBJ databases">
        <title>Genome sequencing of Phenylobacterium sp. HYN0004.</title>
        <authorList>
            <person name="Yi H."/>
            <person name="Baek C."/>
        </authorList>
    </citation>
    <scope>NUCLEOTIDE SEQUENCE [LARGE SCALE GENOMIC DNA]</scope>
    <source>
        <strain evidence="4">HYN0004</strain>
    </source>
</reference>
<dbReference type="Pfam" id="PF06863">
    <property type="entry name" value="DUF1254"/>
    <property type="match status" value="1"/>
</dbReference>
<dbReference type="InterPro" id="IPR010679">
    <property type="entry name" value="DUF1254"/>
</dbReference>
<evidence type="ECO:0000313" key="3">
    <source>
        <dbReference type="EMBL" id="AWM77119.1"/>
    </source>
</evidence>
<dbReference type="PANTHER" id="PTHR36509:SF2">
    <property type="entry name" value="BLL3101 PROTEIN"/>
    <property type="match status" value="1"/>
</dbReference>
<proteinExistence type="predicted"/>
<dbReference type="PANTHER" id="PTHR36509">
    <property type="entry name" value="BLL3101 PROTEIN"/>
    <property type="match status" value="1"/>
</dbReference>
<feature type="domain" description="DUF1214" evidence="1">
    <location>
        <begin position="288"/>
        <end position="400"/>
    </location>
</feature>
<gene>
    <name evidence="3" type="ORF">HYN04_04700</name>
</gene>
<dbReference type="InterPro" id="IPR037050">
    <property type="entry name" value="DUF1254_sf"/>
</dbReference>
<dbReference type="SUPFAM" id="SSF160935">
    <property type="entry name" value="VPA0735-like"/>
    <property type="match status" value="1"/>
</dbReference>
<dbReference type="RefSeq" id="WP_110449688.1">
    <property type="nucleotide sequence ID" value="NZ_CP029479.1"/>
</dbReference>